<dbReference type="PIRSF" id="PIRSF037442">
    <property type="entry name" value="UCP037442_abhydr"/>
    <property type="match status" value="1"/>
</dbReference>
<keyword evidence="4" id="KW-1185">Reference proteome</keyword>
<keyword evidence="3" id="KW-0378">Hydrolase</keyword>
<comment type="caution">
    <text evidence="3">The sequence shown here is derived from an EMBL/GenBank/DDBJ whole genome shotgun (WGS) entry which is preliminary data.</text>
</comment>
<evidence type="ECO:0000313" key="3">
    <source>
        <dbReference type="EMBL" id="MBP2385773.1"/>
    </source>
</evidence>
<name>A0ABS4XBM7_9MICC</name>
<accession>A0ABS4XBM7</accession>
<evidence type="ECO:0000313" key="4">
    <source>
        <dbReference type="Proteomes" id="UP001296993"/>
    </source>
</evidence>
<dbReference type="Gene3D" id="3.40.50.1820">
    <property type="entry name" value="alpha/beta hydrolase"/>
    <property type="match status" value="1"/>
</dbReference>
<dbReference type="GO" id="GO:0016787">
    <property type="term" value="F:hydrolase activity"/>
    <property type="evidence" value="ECO:0007669"/>
    <property type="project" value="UniProtKB-KW"/>
</dbReference>
<feature type="region of interest" description="Disordered" evidence="1">
    <location>
        <begin position="294"/>
        <end position="326"/>
    </location>
</feature>
<sequence length="326" mass="36191">MTPIEISCADGYILRGHLFEPAAPDGPAKGVVVIASATGVLSTYYHRYAAFLAGHGFTAITFDYRGIGASAPESLKGFTVRWHDWGYRDIDAVLAWARTNHPGLPLHYVGHSFGGFGVGLARESRHLTRILTVGAQHAHWRDYAPGHRAGFLCRWHLAMPLAALRHGYFPGRQRGWLEDLPRGVALDWARSRRDFTAVRQREAGANMRRHQRELTAQILAVAATDDPFATPRAMRRALAYTPNARHQLARISPQELDQPELGHFALFHARFADTFWVDTLAWLGGGLNPWAHPLESSPSAEPPDISTPAFCDRPHRPVTPNPALND</sequence>
<dbReference type="Proteomes" id="UP001296993">
    <property type="component" value="Unassembled WGS sequence"/>
</dbReference>
<gene>
    <name evidence="3" type="ORF">JOF47_001284</name>
</gene>
<dbReference type="Pfam" id="PF12146">
    <property type="entry name" value="Hydrolase_4"/>
    <property type="match status" value="1"/>
</dbReference>
<dbReference type="InterPro" id="IPR029058">
    <property type="entry name" value="AB_hydrolase_fold"/>
</dbReference>
<organism evidence="3 4">
    <name type="scientific">Paeniglutamicibacter kerguelensis</name>
    <dbReference type="NCBI Taxonomy" id="254788"/>
    <lineage>
        <taxon>Bacteria</taxon>
        <taxon>Bacillati</taxon>
        <taxon>Actinomycetota</taxon>
        <taxon>Actinomycetes</taxon>
        <taxon>Micrococcales</taxon>
        <taxon>Micrococcaceae</taxon>
        <taxon>Paeniglutamicibacter</taxon>
    </lineage>
</organism>
<dbReference type="RefSeq" id="WP_209996688.1">
    <property type="nucleotide sequence ID" value="NZ_BAAAJY010000003.1"/>
</dbReference>
<feature type="domain" description="Serine aminopeptidase S33" evidence="2">
    <location>
        <begin position="27"/>
        <end position="118"/>
    </location>
</feature>
<dbReference type="InterPro" id="IPR022742">
    <property type="entry name" value="Hydrolase_4"/>
</dbReference>
<proteinExistence type="predicted"/>
<dbReference type="InterPro" id="IPR017208">
    <property type="entry name" value="UCP037442_abhydr"/>
</dbReference>
<dbReference type="SUPFAM" id="SSF53474">
    <property type="entry name" value="alpha/beta-Hydrolases"/>
    <property type="match status" value="1"/>
</dbReference>
<protein>
    <submittedName>
        <fullName evidence="3">Alpha/beta hydrolase</fullName>
    </submittedName>
</protein>
<evidence type="ECO:0000259" key="2">
    <source>
        <dbReference type="Pfam" id="PF12146"/>
    </source>
</evidence>
<evidence type="ECO:0000256" key="1">
    <source>
        <dbReference type="SAM" id="MobiDB-lite"/>
    </source>
</evidence>
<reference evidence="3 4" key="1">
    <citation type="submission" date="2021-03" db="EMBL/GenBank/DDBJ databases">
        <title>Sequencing the genomes of 1000 actinobacteria strains.</title>
        <authorList>
            <person name="Klenk H.-P."/>
        </authorList>
    </citation>
    <scope>NUCLEOTIDE SEQUENCE [LARGE SCALE GENOMIC DNA]</scope>
    <source>
        <strain evidence="3 4">DSM 15797</strain>
    </source>
</reference>
<dbReference type="EMBL" id="JAGIOF010000001">
    <property type="protein sequence ID" value="MBP2385773.1"/>
    <property type="molecule type" value="Genomic_DNA"/>
</dbReference>